<evidence type="ECO:0008006" key="6">
    <source>
        <dbReference type="Google" id="ProtNLM"/>
    </source>
</evidence>
<feature type="signal peptide" evidence="2">
    <location>
        <begin position="1"/>
        <end position="16"/>
    </location>
</feature>
<reference evidence="4" key="2">
    <citation type="submission" date="2021-05" db="EMBL/GenBank/DDBJ databases">
        <title>The genome of the haptophyte Pavlova lutheri (Diacronema luteri, Pavlovales) - a model for lipid biosynthesis in eukaryotic algae.</title>
        <authorList>
            <person name="Hulatt C.J."/>
            <person name="Posewitz M.C."/>
        </authorList>
    </citation>
    <scope>NUCLEOTIDE SEQUENCE</scope>
    <source>
        <strain evidence="4">NIVA-4/92</strain>
    </source>
</reference>
<keyword evidence="5" id="KW-1185">Reference proteome</keyword>
<dbReference type="OrthoDB" id="10539802at2759"/>
<feature type="chain" id="PRO_5036211996" description="ER membrane protein complex subunit 10" evidence="2">
    <location>
        <begin position="17"/>
        <end position="216"/>
    </location>
</feature>
<feature type="region of interest" description="Disordered" evidence="1">
    <location>
        <begin position="190"/>
        <end position="216"/>
    </location>
</feature>
<dbReference type="OMA" id="ILVCAYR"/>
<sequence>MRAVVLIALLVPSASSFDFVDFFAGEWQMDVVDPSQPPSLAEYRMQRDGHGGLSGVYVHAGKELSVTVEPDEGMPASGRFARADNSTIFTYAFSAHHAGALQLSQDVEKGTTFAVTSPSSFLLLVATRAGAAHADSPIVTKSWAGVRKAPQAAAAQQGARPKSLLRRYGFWLIVLILGLLGKQAYDAASAPGATGGAGGAKPASGPAKGGKSKKAD</sequence>
<evidence type="ECO:0000313" key="4">
    <source>
        <dbReference type="EMBL" id="KAG8461861.1"/>
    </source>
</evidence>
<accession>A0A7R9UZL6</accession>
<dbReference type="EMBL" id="JAGTXO010000023">
    <property type="protein sequence ID" value="KAG8461861.1"/>
    <property type="molecule type" value="Genomic_DNA"/>
</dbReference>
<dbReference type="EMBL" id="HBEB01019743">
    <property type="protein sequence ID" value="CAD8278475.1"/>
    <property type="molecule type" value="Transcribed_RNA"/>
</dbReference>
<protein>
    <recommendedName>
        <fullName evidence="6">ER membrane protein complex subunit 10</fullName>
    </recommendedName>
</protein>
<name>A0A7R9UZL6_DIALT</name>
<proteinExistence type="predicted"/>
<organism evidence="3">
    <name type="scientific">Diacronema lutheri</name>
    <name type="common">Unicellular marine alga</name>
    <name type="synonym">Monochrysis lutheri</name>
    <dbReference type="NCBI Taxonomy" id="2081491"/>
    <lineage>
        <taxon>Eukaryota</taxon>
        <taxon>Haptista</taxon>
        <taxon>Haptophyta</taxon>
        <taxon>Pavlovophyceae</taxon>
        <taxon>Pavlovales</taxon>
        <taxon>Pavlovaceae</taxon>
        <taxon>Diacronema</taxon>
    </lineage>
</organism>
<dbReference type="AlphaFoldDB" id="A0A7R9UZL6"/>
<evidence type="ECO:0000256" key="1">
    <source>
        <dbReference type="SAM" id="MobiDB-lite"/>
    </source>
</evidence>
<dbReference type="Proteomes" id="UP000751190">
    <property type="component" value="Unassembled WGS sequence"/>
</dbReference>
<reference evidence="3" key="1">
    <citation type="submission" date="2021-01" db="EMBL/GenBank/DDBJ databases">
        <authorList>
            <person name="Corre E."/>
            <person name="Pelletier E."/>
            <person name="Niang G."/>
            <person name="Scheremetjew M."/>
            <person name="Finn R."/>
            <person name="Kale V."/>
            <person name="Holt S."/>
            <person name="Cochrane G."/>
            <person name="Meng A."/>
            <person name="Brown T."/>
            <person name="Cohen L."/>
        </authorList>
    </citation>
    <scope>NUCLEOTIDE SEQUENCE</scope>
    <source>
        <strain evidence="3">RCC1537</strain>
    </source>
</reference>
<gene>
    <name evidence="4" type="ORF">KFE25_013880</name>
    <name evidence="3" type="ORF">PLUT1463_LOCUS12792</name>
</gene>
<evidence type="ECO:0000313" key="3">
    <source>
        <dbReference type="EMBL" id="CAD8278475.1"/>
    </source>
</evidence>
<evidence type="ECO:0000256" key="2">
    <source>
        <dbReference type="SAM" id="SignalP"/>
    </source>
</evidence>
<keyword evidence="2" id="KW-0732">Signal</keyword>
<evidence type="ECO:0000313" key="5">
    <source>
        <dbReference type="Proteomes" id="UP000751190"/>
    </source>
</evidence>